<dbReference type="Gene3D" id="3.30.160.60">
    <property type="entry name" value="Classic Zinc Finger"/>
    <property type="match status" value="3"/>
</dbReference>
<evidence type="ECO:0000313" key="9">
    <source>
        <dbReference type="Proteomes" id="UP000799757"/>
    </source>
</evidence>
<dbReference type="InterPro" id="IPR050527">
    <property type="entry name" value="Snail/Krueppel_Znf"/>
</dbReference>
<dbReference type="PROSITE" id="PS50157">
    <property type="entry name" value="ZINC_FINGER_C2H2_2"/>
    <property type="match status" value="2"/>
</dbReference>
<sequence length="114" mass="12932">MNPFPPRITISSLLNPVKSYQCGCGREFRRKGNYTMHLAAVHIKEKLLGCPTCQRPFFRRKDLNRHQASVHTDEAPYMCGCGKAFKRNDSLTKHQRACYYATSVIGSDVIILLG</sequence>
<keyword evidence="3 6" id="KW-0863">Zinc-finger</keyword>
<evidence type="ECO:0000256" key="3">
    <source>
        <dbReference type="ARBA" id="ARBA00022771"/>
    </source>
</evidence>
<dbReference type="EMBL" id="MU002626">
    <property type="protein sequence ID" value="KAF2785875.1"/>
    <property type="molecule type" value="Genomic_DNA"/>
</dbReference>
<evidence type="ECO:0000256" key="2">
    <source>
        <dbReference type="ARBA" id="ARBA00022737"/>
    </source>
</evidence>
<keyword evidence="9" id="KW-1185">Reference proteome</keyword>
<evidence type="ECO:0000256" key="6">
    <source>
        <dbReference type="PROSITE-ProRule" id="PRU00042"/>
    </source>
</evidence>
<proteinExistence type="predicted"/>
<feature type="domain" description="C2H2-type" evidence="7">
    <location>
        <begin position="20"/>
        <end position="47"/>
    </location>
</feature>
<dbReference type="Proteomes" id="UP000799757">
    <property type="component" value="Unassembled WGS sequence"/>
</dbReference>
<evidence type="ECO:0000256" key="5">
    <source>
        <dbReference type="ARBA" id="ARBA00023242"/>
    </source>
</evidence>
<protein>
    <recommendedName>
        <fullName evidence="7">C2H2-type domain-containing protein</fullName>
    </recommendedName>
</protein>
<dbReference type="Pfam" id="PF00096">
    <property type="entry name" value="zf-C2H2"/>
    <property type="match status" value="2"/>
</dbReference>
<dbReference type="GO" id="GO:0000981">
    <property type="term" value="F:DNA-binding transcription factor activity, RNA polymerase II-specific"/>
    <property type="evidence" value="ECO:0007669"/>
    <property type="project" value="TreeGrafter"/>
</dbReference>
<dbReference type="PANTHER" id="PTHR24388">
    <property type="entry name" value="ZINC FINGER PROTEIN"/>
    <property type="match status" value="1"/>
</dbReference>
<evidence type="ECO:0000313" key="8">
    <source>
        <dbReference type="EMBL" id="KAF2785875.1"/>
    </source>
</evidence>
<dbReference type="GO" id="GO:0008270">
    <property type="term" value="F:zinc ion binding"/>
    <property type="evidence" value="ECO:0007669"/>
    <property type="project" value="UniProtKB-KW"/>
</dbReference>
<dbReference type="PANTHER" id="PTHR24388:SF50">
    <property type="entry name" value="ZINC FINGER PROTEIN 646"/>
    <property type="match status" value="1"/>
</dbReference>
<keyword evidence="1" id="KW-0479">Metal-binding</keyword>
<dbReference type="PROSITE" id="PS00028">
    <property type="entry name" value="ZINC_FINGER_C2H2_1"/>
    <property type="match status" value="1"/>
</dbReference>
<name>A0A6A6WPQ3_9PLEO</name>
<keyword evidence="5" id="KW-0539">Nucleus</keyword>
<dbReference type="InterPro" id="IPR013087">
    <property type="entry name" value="Znf_C2H2_type"/>
</dbReference>
<dbReference type="GO" id="GO:0000978">
    <property type="term" value="F:RNA polymerase II cis-regulatory region sequence-specific DNA binding"/>
    <property type="evidence" value="ECO:0007669"/>
    <property type="project" value="TreeGrafter"/>
</dbReference>
<evidence type="ECO:0000259" key="7">
    <source>
        <dbReference type="PROSITE" id="PS50157"/>
    </source>
</evidence>
<dbReference type="OrthoDB" id="8922241at2759"/>
<evidence type="ECO:0000256" key="1">
    <source>
        <dbReference type="ARBA" id="ARBA00022723"/>
    </source>
</evidence>
<keyword evidence="4" id="KW-0862">Zinc</keyword>
<evidence type="ECO:0000256" key="4">
    <source>
        <dbReference type="ARBA" id="ARBA00022833"/>
    </source>
</evidence>
<dbReference type="AlphaFoldDB" id="A0A6A6WPQ3"/>
<organism evidence="8 9">
    <name type="scientific">Melanomma pulvis-pyrius CBS 109.77</name>
    <dbReference type="NCBI Taxonomy" id="1314802"/>
    <lineage>
        <taxon>Eukaryota</taxon>
        <taxon>Fungi</taxon>
        <taxon>Dikarya</taxon>
        <taxon>Ascomycota</taxon>
        <taxon>Pezizomycotina</taxon>
        <taxon>Dothideomycetes</taxon>
        <taxon>Pleosporomycetidae</taxon>
        <taxon>Pleosporales</taxon>
        <taxon>Melanommataceae</taxon>
        <taxon>Melanomma</taxon>
    </lineage>
</organism>
<dbReference type="SMART" id="SM00355">
    <property type="entry name" value="ZnF_C2H2"/>
    <property type="match status" value="2"/>
</dbReference>
<dbReference type="SUPFAM" id="SSF57667">
    <property type="entry name" value="beta-beta-alpha zinc fingers"/>
    <property type="match status" value="2"/>
</dbReference>
<reference evidence="8" key="1">
    <citation type="journal article" date="2020" name="Stud. Mycol.">
        <title>101 Dothideomycetes genomes: a test case for predicting lifestyles and emergence of pathogens.</title>
        <authorList>
            <person name="Haridas S."/>
            <person name="Albert R."/>
            <person name="Binder M."/>
            <person name="Bloem J."/>
            <person name="Labutti K."/>
            <person name="Salamov A."/>
            <person name="Andreopoulos B."/>
            <person name="Baker S."/>
            <person name="Barry K."/>
            <person name="Bills G."/>
            <person name="Bluhm B."/>
            <person name="Cannon C."/>
            <person name="Castanera R."/>
            <person name="Culley D."/>
            <person name="Daum C."/>
            <person name="Ezra D."/>
            <person name="Gonzalez J."/>
            <person name="Henrissat B."/>
            <person name="Kuo A."/>
            <person name="Liang C."/>
            <person name="Lipzen A."/>
            <person name="Lutzoni F."/>
            <person name="Magnuson J."/>
            <person name="Mondo S."/>
            <person name="Nolan M."/>
            <person name="Ohm R."/>
            <person name="Pangilinan J."/>
            <person name="Park H.-J."/>
            <person name="Ramirez L."/>
            <person name="Alfaro M."/>
            <person name="Sun H."/>
            <person name="Tritt A."/>
            <person name="Yoshinaga Y."/>
            <person name="Zwiers L.-H."/>
            <person name="Turgeon B."/>
            <person name="Goodwin S."/>
            <person name="Spatafora J."/>
            <person name="Crous P."/>
            <person name="Grigoriev I."/>
        </authorList>
    </citation>
    <scope>NUCLEOTIDE SEQUENCE</scope>
    <source>
        <strain evidence="8">CBS 109.77</strain>
    </source>
</reference>
<gene>
    <name evidence="8" type="ORF">K505DRAFT_158489</name>
</gene>
<keyword evidence="2" id="KW-0677">Repeat</keyword>
<feature type="domain" description="C2H2-type" evidence="7">
    <location>
        <begin position="48"/>
        <end position="76"/>
    </location>
</feature>
<accession>A0A6A6WPQ3</accession>
<dbReference type="InterPro" id="IPR036236">
    <property type="entry name" value="Znf_C2H2_sf"/>
</dbReference>